<feature type="domain" description="Peptidase S74" evidence="7">
    <location>
        <begin position="907"/>
        <end position="994"/>
    </location>
</feature>
<dbReference type="PROSITE" id="PS00018">
    <property type="entry name" value="EF_HAND_1"/>
    <property type="match status" value="1"/>
</dbReference>
<proteinExistence type="inferred from homology"/>
<dbReference type="Proteomes" id="UP000305753">
    <property type="component" value="Segment"/>
</dbReference>
<keyword evidence="3" id="KW-0929">Antimicrobial</keyword>
<dbReference type="InterPro" id="IPR015510">
    <property type="entry name" value="PGRP"/>
</dbReference>
<dbReference type="InterPro" id="IPR006619">
    <property type="entry name" value="PGRP_domain_met/bac"/>
</dbReference>
<dbReference type="EMBL" id="MH363700">
    <property type="protein sequence ID" value="AWY10192.1"/>
    <property type="molecule type" value="Genomic_DNA"/>
</dbReference>
<dbReference type="SMART" id="SM00701">
    <property type="entry name" value="PGRP"/>
    <property type="match status" value="1"/>
</dbReference>
<dbReference type="InterPro" id="IPR009590">
    <property type="entry name" value="Gp5_OB_N"/>
</dbReference>
<dbReference type="SMR" id="A0A4P2TEB5"/>
<sequence length="1016" mass="112848">MLEDIKWFYGIIENVDDPQKSGLVQVRGIGIHELNEAILPSEFLPWCKVMTPATSSSVKGVGVTPTGIQKGSMALCIAMDEAYTDNRILFTWQAGDMNTNDITELARGLTNEIIRKKLDERNESKRTGFKWAEPQTNYGNVVYPYNQVTVSRAGHVIELDDTPNLERIHILHKDGSFIEYMPGGDVVEKSMGNRYEIYRRNLNRLINGKDRKNAADVAVHHYSKTYHFNSAEQATFTSDTDMLFVAPSTIEFHAALLQIIGSAKISQTLYVDEIKAARISCDSLDVASPINGTAKFAQAAAQAGRLGGGAPAMGSSVQPLNIRAQLKNSTGTEGDNNDAPAGSNKADEKVSQEPTSKQKSQTGTNTSGSGSQDSGDTTGDQQQTTPGTQAETIDQVVGKENIDEWYRSQIPNIPKYNYNHITIHTTATPLSQFHDVHTIRQMHKAQGWSDIGYHVLITRTGLIQIGRPWNVMGAHVKGHNPNNFAVVLVGGVKLSNGRWVGDNNFTQAQWKSLQIVITDVARLYDVPVTNILGHRDWSPDANSDGVLEKHEWIKECPCFDVRSWVASWWDTRTVYRPTMPSGKTETIDTTEPSNKPVVTAPDENTEHSSTTATKFAEVLPATEISNVVKDLSERRVQDIATNIARGILSSDVSMVAANVAALAAADVRNDTGPMVDKAVTAFEKSEAVQKKVEEDLTYFKNQYYGPSSFTPAKRPDGTDPHPGDLYFNTIQDKVMVYVTRTDFIGWTPIDGGGKTWATQIQFDNSGTDLGSQNVGAAIKELHKLFKLYEPVEGPSQTGDGLKRRFNSPISRKVDDKLIWVFVDGRRMKPTREYQIETDGKILLTDAPANGLKIESLYFNPLQGVLPLTGGTLVGRLNGTTLHMTGKCYIKELEVENVTLIENSLHSSDRTLKRNIRRIKKPLSKIQRIDGVSFKWKESDNDGHGTIAQQLQQVMPSAVKRHKGKLRVDYHALIALCIESIKALIYRVEALERQGKRIKELEKRIEQMEKLINENQR</sequence>
<feature type="region of interest" description="Disordered" evidence="6">
    <location>
        <begin position="579"/>
        <end position="609"/>
    </location>
</feature>
<evidence type="ECO:0000313" key="8">
    <source>
        <dbReference type="EMBL" id="AWY10192.1"/>
    </source>
</evidence>
<comment type="subcellular location">
    <subcellularLocation>
        <location evidence="1">Virion</location>
    </subcellularLocation>
</comment>
<dbReference type="PANTHER" id="PTHR11022:SF41">
    <property type="entry name" value="PEPTIDOGLYCAN-RECOGNITION PROTEIN LC-RELATED"/>
    <property type="match status" value="1"/>
</dbReference>
<dbReference type="SUPFAM" id="SSF69255">
    <property type="entry name" value="gp5 N-terminal domain-like"/>
    <property type="match status" value="1"/>
</dbReference>
<dbReference type="InterPro" id="IPR002502">
    <property type="entry name" value="Amidase_domain"/>
</dbReference>
<evidence type="ECO:0000256" key="3">
    <source>
        <dbReference type="ARBA" id="ARBA00022529"/>
    </source>
</evidence>
<evidence type="ECO:0000256" key="1">
    <source>
        <dbReference type="ARBA" id="ARBA00004328"/>
    </source>
</evidence>
<name>A0A4P2TEB5_9CAUD</name>
<reference evidence="8 9" key="1">
    <citation type="submission" date="2018-05" db="EMBL/GenBank/DDBJ databases">
        <title>Whole genome sequencing of Vibrio phage VP-1.</title>
        <authorList>
            <person name="Nandita M."/>
            <person name="Bhat S.G."/>
        </authorList>
    </citation>
    <scope>NUCLEOTIDE SEQUENCE [LARGE SCALE GENOMIC DNA]</scope>
</reference>
<dbReference type="GO" id="GO:0008745">
    <property type="term" value="F:N-acetylmuramoyl-L-alanine amidase activity"/>
    <property type="evidence" value="ECO:0007669"/>
    <property type="project" value="InterPro"/>
</dbReference>
<evidence type="ECO:0000313" key="9">
    <source>
        <dbReference type="Proteomes" id="UP000305753"/>
    </source>
</evidence>
<dbReference type="Pfam" id="PF13884">
    <property type="entry name" value="Peptidase_S74"/>
    <property type="match status" value="1"/>
</dbReference>
<dbReference type="GO" id="GO:0042742">
    <property type="term" value="P:defense response to bacterium"/>
    <property type="evidence" value="ECO:0007669"/>
    <property type="project" value="UniProtKB-KW"/>
</dbReference>
<evidence type="ECO:0000256" key="2">
    <source>
        <dbReference type="ARBA" id="ARBA00007553"/>
    </source>
</evidence>
<dbReference type="Gene3D" id="3.10.450.190">
    <property type="match status" value="1"/>
</dbReference>
<dbReference type="Pfam" id="PF06714">
    <property type="entry name" value="Gp5_OB"/>
    <property type="match status" value="1"/>
</dbReference>
<dbReference type="SUPFAM" id="SSF55846">
    <property type="entry name" value="N-acetylmuramoyl-L-alanine amidase-like"/>
    <property type="match status" value="1"/>
</dbReference>
<dbReference type="GO" id="GO:0008270">
    <property type="term" value="F:zinc ion binding"/>
    <property type="evidence" value="ECO:0007669"/>
    <property type="project" value="InterPro"/>
</dbReference>
<keyword evidence="5" id="KW-0946">Virion</keyword>
<keyword evidence="4" id="KW-0081">Bacteriolytic enzyme</keyword>
<dbReference type="GO" id="GO:0098015">
    <property type="term" value="C:virus tail"/>
    <property type="evidence" value="ECO:0007669"/>
    <property type="project" value="UniProtKB-KW"/>
</dbReference>
<dbReference type="Pfam" id="PF01510">
    <property type="entry name" value="Amidase_2"/>
    <property type="match status" value="1"/>
</dbReference>
<comment type="similarity">
    <text evidence="2">Belongs to the N-acetylmuramoyl-L-alanine amidase 2 family.</text>
</comment>
<dbReference type="InterPro" id="IPR018247">
    <property type="entry name" value="EF_Hand_1_Ca_BS"/>
</dbReference>
<protein>
    <submittedName>
        <fullName evidence="8">Baseplate hub subunit and tail lysozyme</fullName>
    </submittedName>
</protein>
<dbReference type="SMART" id="SM00644">
    <property type="entry name" value="Ami_2"/>
    <property type="match status" value="1"/>
</dbReference>
<evidence type="ECO:0000256" key="6">
    <source>
        <dbReference type="SAM" id="MobiDB-lite"/>
    </source>
</evidence>
<feature type="compositionally biased region" description="Low complexity" evidence="6">
    <location>
        <begin position="360"/>
        <end position="389"/>
    </location>
</feature>
<feature type="compositionally biased region" description="Polar residues" evidence="6">
    <location>
        <begin position="581"/>
        <end position="593"/>
    </location>
</feature>
<keyword evidence="5" id="KW-1227">Viral tail protein</keyword>
<feature type="region of interest" description="Disordered" evidence="6">
    <location>
        <begin position="328"/>
        <end position="395"/>
    </location>
</feature>
<evidence type="ECO:0000256" key="4">
    <source>
        <dbReference type="ARBA" id="ARBA00022638"/>
    </source>
</evidence>
<dbReference type="InterPro" id="IPR036505">
    <property type="entry name" value="Amidase/PGRP_sf"/>
</dbReference>
<accession>A0A4P2TEB5</accession>
<dbReference type="GO" id="GO:0009253">
    <property type="term" value="P:peptidoglycan catabolic process"/>
    <property type="evidence" value="ECO:0007669"/>
    <property type="project" value="InterPro"/>
</dbReference>
<evidence type="ECO:0000256" key="5">
    <source>
        <dbReference type="ARBA" id="ARBA00022732"/>
    </source>
</evidence>
<dbReference type="GO" id="GO:0001897">
    <property type="term" value="P:symbiont-mediated cytolysis of host cell"/>
    <property type="evidence" value="ECO:0007669"/>
    <property type="project" value="UniProtKB-ARBA"/>
</dbReference>
<dbReference type="InterPro" id="IPR030392">
    <property type="entry name" value="S74_ICA"/>
</dbReference>
<dbReference type="PROSITE" id="PS51688">
    <property type="entry name" value="ICA"/>
    <property type="match status" value="1"/>
</dbReference>
<evidence type="ECO:0000259" key="7">
    <source>
        <dbReference type="PROSITE" id="PS51688"/>
    </source>
</evidence>
<dbReference type="CDD" id="cd06583">
    <property type="entry name" value="PGRP"/>
    <property type="match status" value="1"/>
</dbReference>
<organism evidence="8 9">
    <name type="scientific">Vibrio phage VP-1</name>
    <dbReference type="NCBI Taxonomy" id="2234088"/>
    <lineage>
        <taxon>Viruses</taxon>
        <taxon>Duplodnaviria</taxon>
        <taxon>Heunggongvirae</taxon>
        <taxon>Uroviricota</taxon>
        <taxon>Caudoviricetes</taxon>
        <taxon>Pantevenvirales</taxon>
        <taxon>Ackermannviridae</taxon>
        <taxon>Vapseptimavirus</taxon>
        <taxon>Vapseptimavirus VAP7</taxon>
    </lineage>
</organism>
<dbReference type="PANTHER" id="PTHR11022">
    <property type="entry name" value="PEPTIDOGLYCAN RECOGNITION PROTEIN"/>
    <property type="match status" value="1"/>
</dbReference>
<dbReference type="Gene3D" id="3.40.80.10">
    <property type="entry name" value="Peptidoglycan recognition protein-like"/>
    <property type="match status" value="1"/>
</dbReference>